<dbReference type="PANTHER" id="PTHR46577:SF2">
    <property type="entry name" value="TRANSCRIPTIONAL REGULATORY PROTEIN"/>
    <property type="match status" value="1"/>
</dbReference>
<feature type="domain" description="HTH gntR-type" evidence="7">
    <location>
        <begin position="6"/>
        <end position="74"/>
    </location>
</feature>
<evidence type="ECO:0000313" key="8">
    <source>
        <dbReference type="EMBL" id="MEQ6292602.1"/>
    </source>
</evidence>
<keyword evidence="8" id="KW-0032">Aminotransferase</keyword>
<keyword evidence="9" id="KW-1185">Reference proteome</keyword>
<comment type="caution">
    <text evidence="8">The sequence shown here is derived from an EMBL/GenBank/DDBJ whole genome shotgun (WGS) entry which is preliminary data.</text>
</comment>
<dbReference type="PANTHER" id="PTHR46577">
    <property type="entry name" value="HTH-TYPE TRANSCRIPTIONAL REGULATORY PROTEIN GABR"/>
    <property type="match status" value="1"/>
</dbReference>
<keyword evidence="5" id="KW-0238">DNA-binding</keyword>
<protein>
    <recommendedName>
        <fullName evidence="2">Putative 8-amino-7-oxononanoate synthase</fullName>
    </recommendedName>
</protein>
<dbReference type="Gene3D" id="1.10.10.10">
    <property type="entry name" value="Winged helix-like DNA-binding domain superfamily/Winged helix DNA-binding domain"/>
    <property type="match status" value="1"/>
</dbReference>
<dbReference type="InterPro" id="IPR036390">
    <property type="entry name" value="WH_DNA-bd_sf"/>
</dbReference>
<dbReference type="InterPro" id="IPR004839">
    <property type="entry name" value="Aminotransferase_I/II_large"/>
</dbReference>
<comment type="similarity">
    <text evidence="1">In the C-terminal section; belongs to the class-I pyridoxal-phosphate-dependent aminotransferase family.</text>
</comment>
<sequence>MNRTALPRYQQIAAALAAQLDHGDYPPGSRLPAVRQLAAAHGVNTLTALAAYRLLEQQQRVEARPRAGFFAAAPAGSIAPRRSDPALPLPSTAALVDLNSRMSTLLLLADDRIPLQLHMAEAAPALYPSTELARRLQQTLARQPELIGAHLPGNTQRRLTSALQQLAQQRGMALRADDILPCHGITEAISLALRHLTRPGDTVAVETPVYFGLLQTLQGLGLKVLEIPCTADAGLSLEALEFALRHGPAVKCLVCVPNYQNPTGGLMPDDNKRALLQLARRHGITIVEDDVFGDLYYGNERPTPIKAWDRDGEVIYCSSFTKSYAPSFRLGWFSGGRHHQALARLQASSTLTVSPLLQAVLAEVLESGDYQRTSQRIRQQLAAQMHATADAVLRHFPKGTRVRKPQGGMLLWLECPPGSDTTQLLQQALPAGISFAPGVVFSAEPRFDHCLRLSCGQPFTPALDAALATLGRLLALQLARCKDVPAASFPPR</sequence>
<evidence type="ECO:0000259" key="7">
    <source>
        <dbReference type="PROSITE" id="PS50949"/>
    </source>
</evidence>
<evidence type="ECO:0000256" key="4">
    <source>
        <dbReference type="ARBA" id="ARBA00023015"/>
    </source>
</evidence>
<evidence type="ECO:0000256" key="6">
    <source>
        <dbReference type="ARBA" id="ARBA00023163"/>
    </source>
</evidence>
<keyword evidence="4" id="KW-0805">Transcription regulation</keyword>
<dbReference type="Gene3D" id="3.90.1150.10">
    <property type="entry name" value="Aspartate Aminotransferase, domain 1"/>
    <property type="match status" value="1"/>
</dbReference>
<dbReference type="EMBL" id="JBEFLD010000012">
    <property type="protein sequence ID" value="MEQ6292602.1"/>
    <property type="molecule type" value="Genomic_DNA"/>
</dbReference>
<name>A0ABV1M8S6_9NEIS</name>
<gene>
    <name evidence="8" type="ORF">ABNW52_18460</name>
</gene>
<dbReference type="Gene3D" id="3.40.640.10">
    <property type="entry name" value="Type I PLP-dependent aspartate aminotransferase-like (Major domain)"/>
    <property type="match status" value="1"/>
</dbReference>
<dbReference type="CDD" id="cd00609">
    <property type="entry name" value="AAT_like"/>
    <property type="match status" value="1"/>
</dbReference>
<dbReference type="SUPFAM" id="SSF53383">
    <property type="entry name" value="PLP-dependent transferases"/>
    <property type="match status" value="1"/>
</dbReference>
<dbReference type="InterPro" id="IPR015424">
    <property type="entry name" value="PyrdxlP-dep_Trfase"/>
</dbReference>
<dbReference type="Pfam" id="PF00155">
    <property type="entry name" value="Aminotran_1_2"/>
    <property type="match status" value="1"/>
</dbReference>
<evidence type="ECO:0000313" key="9">
    <source>
        <dbReference type="Proteomes" id="UP001433638"/>
    </source>
</evidence>
<dbReference type="SUPFAM" id="SSF46785">
    <property type="entry name" value="Winged helix' DNA-binding domain"/>
    <property type="match status" value="1"/>
</dbReference>
<dbReference type="SMART" id="SM00345">
    <property type="entry name" value="HTH_GNTR"/>
    <property type="match status" value="1"/>
</dbReference>
<keyword evidence="3" id="KW-0663">Pyridoxal phosphate</keyword>
<dbReference type="RefSeq" id="WP_349591136.1">
    <property type="nucleotide sequence ID" value="NZ_JBEFLD010000012.1"/>
</dbReference>
<proteinExistence type="inferred from homology"/>
<evidence type="ECO:0000256" key="3">
    <source>
        <dbReference type="ARBA" id="ARBA00022898"/>
    </source>
</evidence>
<dbReference type="InterPro" id="IPR051446">
    <property type="entry name" value="HTH_trans_reg/aminotransferase"/>
</dbReference>
<dbReference type="InterPro" id="IPR036388">
    <property type="entry name" value="WH-like_DNA-bd_sf"/>
</dbReference>
<dbReference type="PROSITE" id="PS50949">
    <property type="entry name" value="HTH_GNTR"/>
    <property type="match status" value="1"/>
</dbReference>
<evidence type="ECO:0000256" key="2">
    <source>
        <dbReference type="ARBA" id="ARBA00021531"/>
    </source>
</evidence>
<dbReference type="InterPro" id="IPR015421">
    <property type="entry name" value="PyrdxlP-dep_Trfase_major"/>
</dbReference>
<evidence type="ECO:0000256" key="5">
    <source>
        <dbReference type="ARBA" id="ARBA00023125"/>
    </source>
</evidence>
<accession>A0ABV1M8S6</accession>
<dbReference type="InterPro" id="IPR000524">
    <property type="entry name" value="Tscrpt_reg_HTH_GntR"/>
</dbReference>
<keyword evidence="6" id="KW-0804">Transcription</keyword>
<dbReference type="Proteomes" id="UP001433638">
    <property type="component" value="Unassembled WGS sequence"/>
</dbReference>
<dbReference type="Pfam" id="PF00392">
    <property type="entry name" value="GntR"/>
    <property type="match status" value="1"/>
</dbReference>
<evidence type="ECO:0000256" key="1">
    <source>
        <dbReference type="ARBA" id="ARBA00005384"/>
    </source>
</evidence>
<dbReference type="InterPro" id="IPR015422">
    <property type="entry name" value="PyrdxlP-dep_Trfase_small"/>
</dbReference>
<organism evidence="8 9">
    <name type="scientific">Vogesella oryzagri</name>
    <dbReference type="NCBI Taxonomy" id="3160864"/>
    <lineage>
        <taxon>Bacteria</taxon>
        <taxon>Pseudomonadati</taxon>
        <taxon>Pseudomonadota</taxon>
        <taxon>Betaproteobacteria</taxon>
        <taxon>Neisseriales</taxon>
        <taxon>Chromobacteriaceae</taxon>
        <taxon>Vogesella</taxon>
    </lineage>
</organism>
<dbReference type="GO" id="GO:0008483">
    <property type="term" value="F:transaminase activity"/>
    <property type="evidence" value="ECO:0007669"/>
    <property type="project" value="UniProtKB-KW"/>
</dbReference>
<keyword evidence="8" id="KW-0808">Transferase</keyword>
<reference evidence="8" key="1">
    <citation type="submission" date="2024-06" db="EMBL/GenBank/DDBJ databases">
        <title>Genome sequence of Vogesella sp. MAHUQ-64.</title>
        <authorList>
            <person name="Huq M.A."/>
        </authorList>
    </citation>
    <scope>NUCLEOTIDE SEQUENCE</scope>
    <source>
        <strain evidence="8">MAHUQ-64</strain>
    </source>
</reference>